<feature type="compositionally biased region" description="Polar residues" evidence="1">
    <location>
        <begin position="46"/>
        <end position="56"/>
    </location>
</feature>
<accession>A0A9P4NIA9</accession>
<dbReference type="EMBL" id="MU007093">
    <property type="protein sequence ID" value="KAF2422140.1"/>
    <property type="molecule type" value="Genomic_DNA"/>
</dbReference>
<dbReference type="AlphaFoldDB" id="A0A9P4NIA9"/>
<organism evidence="2 3">
    <name type="scientific">Tothia fuscella</name>
    <dbReference type="NCBI Taxonomy" id="1048955"/>
    <lineage>
        <taxon>Eukaryota</taxon>
        <taxon>Fungi</taxon>
        <taxon>Dikarya</taxon>
        <taxon>Ascomycota</taxon>
        <taxon>Pezizomycotina</taxon>
        <taxon>Dothideomycetes</taxon>
        <taxon>Pleosporomycetidae</taxon>
        <taxon>Venturiales</taxon>
        <taxon>Cylindrosympodiaceae</taxon>
        <taxon>Tothia</taxon>
    </lineage>
</organism>
<feature type="compositionally biased region" description="Basic and acidic residues" evidence="1">
    <location>
        <begin position="160"/>
        <end position="173"/>
    </location>
</feature>
<protein>
    <submittedName>
        <fullName evidence="2">Uncharacterized protein</fullName>
    </submittedName>
</protein>
<dbReference type="Proteomes" id="UP000800235">
    <property type="component" value="Unassembled WGS sequence"/>
</dbReference>
<gene>
    <name evidence="2" type="ORF">EJ08DRAFT_485465</name>
</gene>
<reference evidence="2" key="1">
    <citation type="journal article" date="2020" name="Stud. Mycol.">
        <title>101 Dothideomycetes genomes: a test case for predicting lifestyles and emergence of pathogens.</title>
        <authorList>
            <person name="Haridas S."/>
            <person name="Albert R."/>
            <person name="Binder M."/>
            <person name="Bloem J."/>
            <person name="Labutti K."/>
            <person name="Salamov A."/>
            <person name="Andreopoulos B."/>
            <person name="Baker S."/>
            <person name="Barry K."/>
            <person name="Bills G."/>
            <person name="Bluhm B."/>
            <person name="Cannon C."/>
            <person name="Castanera R."/>
            <person name="Culley D."/>
            <person name="Daum C."/>
            <person name="Ezra D."/>
            <person name="Gonzalez J."/>
            <person name="Henrissat B."/>
            <person name="Kuo A."/>
            <person name="Liang C."/>
            <person name="Lipzen A."/>
            <person name="Lutzoni F."/>
            <person name="Magnuson J."/>
            <person name="Mondo S."/>
            <person name="Nolan M."/>
            <person name="Ohm R."/>
            <person name="Pangilinan J."/>
            <person name="Park H.-J."/>
            <person name="Ramirez L."/>
            <person name="Alfaro M."/>
            <person name="Sun H."/>
            <person name="Tritt A."/>
            <person name="Yoshinaga Y."/>
            <person name="Zwiers L.-H."/>
            <person name="Turgeon B."/>
            <person name="Goodwin S."/>
            <person name="Spatafora J."/>
            <person name="Crous P."/>
            <person name="Grigoriev I."/>
        </authorList>
    </citation>
    <scope>NUCLEOTIDE SEQUENCE</scope>
    <source>
        <strain evidence="2">CBS 130266</strain>
    </source>
</reference>
<comment type="caution">
    <text evidence="2">The sequence shown here is derived from an EMBL/GenBank/DDBJ whole genome shotgun (WGS) entry which is preliminary data.</text>
</comment>
<sequence length="229" mass="25214">MRDELGHDSNMSTSFGGAVDSDFDLDDSDMDVASERSSTDSDLGADSSQLISSQAGSEKAVEKLAKNEGEAALECGGETAEEEGIGNLLKKTEELSERDTVIRRENQGDKIDKVVAQTPPSRPSSDGPPNLAFVSSTSRTDRRNPIVFDGNDDELQQTKPSHEREPDKPDYTKTDPLLNLDHLAPDQWLDDHIIDRFVQLFSRGRETFAFVSSTNLAIAVSRKKTTRIR</sequence>
<evidence type="ECO:0000313" key="2">
    <source>
        <dbReference type="EMBL" id="KAF2422140.1"/>
    </source>
</evidence>
<evidence type="ECO:0000256" key="1">
    <source>
        <dbReference type="SAM" id="MobiDB-lite"/>
    </source>
</evidence>
<name>A0A9P4NIA9_9PEZI</name>
<feature type="compositionally biased region" description="Basic and acidic residues" evidence="1">
    <location>
        <begin position="90"/>
        <end position="113"/>
    </location>
</feature>
<proteinExistence type="predicted"/>
<feature type="compositionally biased region" description="Basic and acidic residues" evidence="1">
    <location>
        <begin position="59"/>
        <end position="69"/>
    </location>
</feature>
<evidence type="ECO:0000313" key="3">
    <source>
        <dbReference type="Proteomes" id="UP000800235"/>
    </source>
</evidence>
<feature type="region of interest" description="Disordered" evidence="1">
    <location>
        <begin position="1"/>
        <end position="176"/>
    </location>
</feature>
<feature type="compositionally biased region" description="Acidic residues" evidence="1">
    <location>
        <begin position="21"/>
        <end position="32"/>
    </location>
</feature>
<keyword evidence="3" id="KW-1185">Reference proteome</keyword>